<reference evidence="3 4" key="1">
    <citation type="submission" date="2014-06" db="EMBL/GenBank/DDBJ databases">
        <title>Genome characterization of distinct group I Clostridium botulinum lineages.</title>
        <authorList>
            <person name="Giordani F."/>
            <person name="Anselmo A."/>
            <person name="Fillo S."/>
            <person name="Palozzi A.M."/>
            <person name="Fortunato A."/>
            <person name="Gentile B."/>
            <person name="Ciammaruconi A."/>
            <person name="Anniballi F."/>
            <person name="De Medici D."/>
            <person name="Lista F."/>
        </authorList>
    </citation>
    <scope>NUCLEOTIDE SEQUENCE [LARGE SCALE GENOMIC DNA]</scope>
    <source>
        <strain evidence="3 4">B2 450</strain>
    </source>
</reference>
<dbReference type="InterPro" id="IPR001638">
    <property type="entry name" value="Solute-binding_3/MltF_N"/>
</dbReference>
<dbReference type="PANTHER" id="PTHR35936:SF17">
    <property type="entry name" value="ARGININE-BINDING EXTRACELLULAR PROTEIN ARTP"/>
    <property type="match status" value="1"/>
</dbReference>
<sequence length="272" mass="29691">MSKKILGKLGAIIISLTMVISLVACGKNTASNEGKSKVDKIKESGKLVIGTCADYPPYEFHKTINGKDEIVGFDITIAKEIAKDLGVKLEIKDMKFDGLLAALQSGNVDMVIAGMNPTEDRKKSVDFSKVYYQAIQSVVVRAEDKDKFKSIEDFKGKKIGVQKGTTQEEVAKREMTNSEIKSLGKVTDLVLELQNKKVDGLVLENPVAVSYASNGKDLAVSNVKFENKDKGASVAVKKGNKELVDAIDKTLDKLIKEKSIDKFVTDANKQVE</sequence>
<gene>
    <name evidence="3" type="ORF">N495_10235</name>
</gene>
<dbReference type="RefSeq" id="WP_003485591.1">
    <property type="nucleotide sequence ID" value="NZ_JXSU01000007.1"/>
</dbReference>
<evidence type="ECO:0000313" key="4">
    <source>
        <dbReference type="Proteomes" id="UP000032250"/>
    </source>
</evidence>
<dbReference type="AlphaFoldDB" id="A0A0D1BYS5"/>
<dbReference type="Gene3D" id="3.40.190.10">
    <property type="entry name" value="Periplasmic binding protein-like II"/>
    <property type="match status" value="2"/>
</dbReference>
<dbReference type="FunFam" id="3.40.190.10:FF:000196">
    <property type="entry name" value="Amino acid ABC transporter"/>
    <property type="match status" value="1"/>
</dbReference>
<organism evidence="3 4">
    <name type="scientific">Clostridium botulinum B2 450</name>
    <dbReference type="NCBI Taxonomy" id="1379739"/>
    <lineage>
        <taxon>Bacteria</taxon>
        <taxon>Bacillati</taxon>
        <taxon>Bacillota</taxon>
        <taxon>Clostridia</taxon>
        <taxon>Eubacteriales</taxon>
        <taxon>Clostridiaceae</taxon>
        <taxon>Clostridium</taxon>
    </lineage>
</organism>
<dbReference type="CDD" id="cd13620">
    <property type="entry name" value="PBP2_GltS"/>
    <property type="match status" value="1"/>
</dbReference>
<dbReference type="SUPFAM" id="SSF53850">
    <property type="entry name" value="Periplasmic binding protein-like II"/>
    <property type="match status" value="1"/>
</dbReference>
<evidence type="ECO:0000313" key="3">
    <source>
        <dbReference type="EMBL" id="KIS23956.1"/>
    </source>
</evidence>
<evidence type="ECO:0000256" key="1">
    <source>
        <dbReference type="ARBA" id="ARBA00022729"/>
    </source>
</evidence>
<dbReference type="OrthoDB" id="9774451at2"/>
<dbReference type="HOGENOM" id="CLU_019602_18_2_9"/>
<dbReference type="SMART" id="SM00062">
    <property type="entry name" value="PBPb"/>
    <property type="match status" value="1"/>
</dbReference>
<dbReference type="Proteomes" id="UP000032250">
    <property type="component" value="Unassembled WGS sequence"/>
</dbReference>
<feature type="domain" description="Solute-binding protein family 3/N-terminal" evidence="2">
    <location>
        <begin position="46"/>
        <end position="267"/>
    </location>
</feature>
<dbReference type="EMBL" id="JXSU01000007">
    <property type="protein sequence ID" value="KIS23956.1"/>
    <property type="molecule type" value="Genomic_DNA"/>
</dbReference>
<dbReference type="PATRIC" id="fig|1379739.3.peg.2410"/>
<protein>
    <submittedName>
        <fullName evidence="3">Amino acid ABC transporter</fullName>
    </submittedName>
</protein>
<dbReference type="PROSITE" id="PS51257">
    <property type="entry name" value="PROKAR_LIPOPROTEIN"/>
    <property type="match status" value="1"/>
</dbReference>
<keyword evidence="1" id="KW-0732">Signal</keyword>
<evidence type="ECO:0000259" key="2">
    <source>
        <dbReference type="SMART" id="SM00062"/>
    </source>
</evidence>
<accession>A0A0D1BYS5</accession>
<dbReference type="PANTHER" id="PTHR35936">
    <property type="entry name" value="MEMBRANE-BOUND LYTIC MUREIN TRANSGLYCOSYLASE F"/>
    <property type="match status" value="1"/>
</dbReference>
<dbReference type="Pfam" id="PF00497">
    <property type="entry name" value="SBP_bac_3"/>
    <property type="match status" value="1"/>
</dbReference>
<name>A0A0D1BYS5_CLOBO</name>
<comment type="caution">
    <text evidence="3">The sequence shown here is derived from an EMBL/GenBank/DDBJ whole genome shotgun (WGS) entry which is preliminary data.</text>
</comment>
<proteinExistence type="predicted"/>